<evidence type="ECO:0000256" key="2">
    <source>
        <dbReference type="ARBA" id="ARBA00012396"/>
    </source>
</evidence>
<comment type="catalytic activity">
    <reaction evidence="1">
        <text>2 (2E,6E,10E)-geranylgeranyl diphosphate = 15-cis-phytoene + 2 diphosphate</text>
        <dbReference type="Rhea" id="RHEA:34475"/>
        <dbReference type="ChEBI" id="CHEBI:27787"/>
        <dbReference type="ChEBI" id="CHEBI:33019"/>
        <dbReference type="ChEBI" id="CHEBI:58756"/>
        <dbReference type="EC" id="2.5.1.32"/>
    </reaction>
</comment>
<proteinExistence type="predicted"/>
<reference evidence="4" key="1">
    <citation type="submission" date="2019-09" db="EMBL/GenBank/DDBJ databases">
        <title>The Mitochondrial Proteome of the Jakobid, Andalucia godoyi, a Protist With the Most Gene-Rich and Bacteria-Like Mitochondrial Genome.</title>
        <authorList>
            <person name="Gray M.W."/>
            <person name="Burger G."/>
            <person name="Derelle R."/>
            <person name="Klimes V."/>
            <person name="Leger M."/>
            <person name="Sarrasin M."/>
            <person name="Vlcek C."/>
            <person name="Roger A.J."/>
            <person name="Elias M."/>
            <person name="Lang B.F."/>
        </authorList>
    </citation>
    <scope>NUCLEOTIDE SEQUENCE</scope>
    <source>
        <strain evidence="4">And28</strain>
    </source>
</reference>
<dbReference type="InterPro" id="IPR008949">
    <property type="entry name" value="Isoprenoid_synthase_dom_sf"/>
</dbReference>
<keyword evidence="5" id="KW-1185">Reference proteome</keyword>
<accession>A0A8K0F279</accession>
<dbReference type="SUPFAM" id="SSF48576">
    <property type="entry name" value="Terpenoid synthases"/>
    <property type="match status" value="1"/>
</dbReference>
<dbReference type="EC" id="2.5.1.32" evidence="2"/>
<dbReference type="EMBL" id="VRVR01000025">
    <property type="protein sequence ID" value="KAF0852613.1"/>
    <property type="molecule type" value="Genomic_DNA"/>
</dbReference>
<protein>
    <recommendedName>
        <fullName evidence="2">15-cis-phytoene synthase</fullName>
        <ecNumber evidence="2">2.5.1.32</ecNumber>
    </recommendedName>
</protein>
<name>A0A8K0F279_ANDGO</name>
<dbReference type="OrthoDB" id="270318at2759"/>
<evidence type="ECO:0000256" key="3">
    <source>
        <dbReference type="ARBA" id="ARBA00022746"/>
    </source>
</evidence>
<gene>
    <name evidence="4" type="ORF">ANDGO_08780</name>
</gene>
<dbReference type="PANTHER" id="PTHR31480">
    <property type="entry name" value="BIFUNCTIONAL LYCOPENE CYCLASE/PHYTOENE SYNTHASE"/>
    <property type="match status" value="1"/>
</dbReference>
<evidence type="ECO:0000313" key="4">
    <source>
        <dbReference type="EMBL" id="KAF0852613.1"/>
    </source>
</evidence>
<dbReference type="GO" id="GO:0016117">
    <property type="term" value="P:carotenoid biosynthetic process"/>
    <property type="evidence" value="ECO:0007669"/>
    <property type="project" value="UniProtKB-KW"/>
</dbReference>
<organism evidence="4 5">
    <name type="scientific">Andalucia godoyi</name>
    <name type="common">Flagellate</name>
    <dbReference type="NCBI Taxonomy" id="505711"/>
    <lineage>
        <taxon>Eukaryota</taxon>
        <taxon>Discoba</taxon>
        <taxon>Jakobida</taxon>
        <taxon>Andalucina</taxon>
        <taxon>Andaluciidae</taxon>
        <taxon>Andalucia</taxon>
    </lineage>
</organism>
<dbReference type="Gene3D" id="1.10.600.10">
    <property type="entry name" value="Farnesyl Diphosphate Synthase"/>
    <property type="match status" value="1"/>
</dbReference>
<dbReference type="InterPro" id="IPR002060">
    <property type="entry name" value="Squ/phyt_synthse"/>
</dbReference>
<dbReference type="AlphaFoldDB" id="A0A8K0F279"/>
<dbReference type="Proteomes" id="UP000799049">
    <property type="component" value="Unassembled WGS sequence"/>
</dbReference>
<sequence length="337" mass="37975">MVYSCALVCHLRTTTFCRTSQQILISRVQNQSVSDSAMFRRQLSSAVAAVSSRLKSDYDLCTLSVRSRDIDSFLCSLFLPSTIRHHFIVLKALNLEIASIAPARSASSHPASMKFHFWRDLVDSCFANSPIQHPIARALHHSIYTLSLSRSYFDRMLHHRENDLKSKQPESLSALENYGIGTHGAILSLGLESLGYQKKELIDTANHFGQALSLAILLRGTRHHAECGRVYLPLTLTSKYGLTSESLLRLQETDPLKEVTFRIADLARAHWDEGVRAANESADKHQRKIFLQAAPTRIILDRLQDVQFNPLHAKLMRDSRFSLSSYLVQCSVQGKIL</sequence>
<evidence type="ECO:0000256" key="1">
    <source>
        <dbReference type="ARBA" id="ARBA00001805"/>
    </source>
</evidence>
<evidence type="ECO:0000313" key="5">
    <source>
        <dbReference type="Proteomes" id="UP000799049"/>
    </source>
</evidence>
<keyword evidence="3" id="KW-0125">Carotenoid biosynthesis</keyword>
<dbReference type="Pfam" id="PF00494">
    <property type="entry name" value="SQS_PSY"/>
    <property type="match status" value="1"/>
</dbReference>
<comment type="caution">
    <text evidence="4">The sequence shown here is derived from an EMBL/GenBank/DDBJ whole genome shotgun (WGS) entry which is preliminary data.</text>
</comment>